<evidence type="ECO:0000313" key="3">
    <source>
        <dbReference type="Proteomes" id="UP000483820"/>
    </source>
</evidence>
<dbReference type="GeneID" id="78775150"/>
<evidence type="ECO:0000313" key="2">
    <source>
        <dbReference type="EMBL" id="KAF1763011.1"/>
    </source>
</evidence>
<dbReference type="AlphaFoldDB" id="A0A6A5H819"/>
<dbReference type="CTD" id="78775150"/>
<feature type="compositionally biased region" description="Low complexity" evidence="1">
    <location>
        <begin position="20"/>
        <end position="43"/>
    </location>
</feature>
<name>A0A6A5H819_CAERE</name>
<feature type="region of interest" description="Disordered" evidence="1">
    <location>
        <begin position="1"/>
        <end position="59"/>
    </location>
</feature>
<sequence>MSPRLQISASEPPRLLDNASESSDSSDSSDSELSVFLDMSSPQKCPPSVSPPSKRRPIQGIPARRHDFRMVPPRTIRFRSKSLECSISKKCQPTLARCQSQCSLNDIDKYARRRVENTIQKYDELFDLMETPDARSARQDQIRAELLDSRMFESDGISDFGIRKKCGLITSILECGNTNDEKHEMVAALRRYQLIVGAATKNSFQSFRGGPKYDGNVISLVMNEYHRYLDYVKQQLDVAQQIMTIFLKDTKKLVNSCATLQLYSTHEKIFNVNLFLFEHLLHLISQHTFNPLAIYYADKNQDVSHIRKSLDTLKMKVPLVMNALFNTEPLKRQLREISQLEVHHDTQTMLNLARELSRIAIERVRIPQTVRENKLNNFSWINAQCRYHDTVDLMRIYPTPPSRVKELLGNLFKTQFFADVVIAIPSKSIDVKMKAFYHHQVVTEVTEAIKTHAVISNPRYQNSILDSALQLNLLYSTLGKNEDVQLLIQPALIGITFACLEEKICVSLVKEDEFISSSTHPQPSPILKENEIRKEANAENLKFSMIVDNDTNGLSIAFHSQLNPNCYDRAPFGFLPARPQGSSTLWKFVLDTVINPNFNVLSRLLRQQTSMSSKTNLGRVEQPGLNAVEREEVNTEALVVPSRKPWEKRPRPVWSCKIKNKISL</sequence>
<reference evidence="2 3" key="1">
    <citation type="submission" date="2019-12" db="EMBL/GenBank/DDBJ databases">
        <title>Chromosome-level assembly of the Caenorhabditis remanei genome.</title>
        <authorList>
            <person name="Teterina A.A."/>
            <person name="Willis J.H."/>
            <person name="Phillips P.C."/>
        </authorList>
    </citation>
    <scope>NUCLEOTIDE SEQUENCE [LARGE SCALE GENOMIC DNA]</scope>
    <source>
        <strain evidence="2 3">PX506</strain>
        <tissue evidence="2">Whole organism</tissue>
    </source>
</reference>
<evidence type="ECO:0000256" key="1">
    <source>
        <dbReference type="SAM" id="MobiDB-lite"/>
    </source>
</evidence>
<dbReference type="Proteomes" id="UP000483820">
    <property type="component" value="Chromosome III"/>
</dbReference>
<accession>A0A6A5H819</accession>
<protein>
    <submittedName>
        <fullName evidence="2">Uncharacterized protein</fullName>
    </submittedName>
</protein>
<gene>
    <name evidence="2" type="ORF">GCK72_011276</name>
</gene>
<dbReference type="RefSeq" id="XP_053587914.1">
    <property type="nucleotide sequence ID" value="XM_053728337.1"/>
</dbReference>
<comment type="caution">
    <text evidence="2">The sequence shown here is derived from an EMBL/GenBank/DDBJ whole genome shotgun (WGS) entry which is preliminary data.</text>
</comment>
<dbReference type="KEGG" id="crq:GCK72_011276"/>
<organism evidence="2 3">
    <name type="scientific">Caenorhabditis remanei</name>
    <name type="common">Caenorhabditis vulgaris</name>
    <dbReference type="NCBI Taxonomy" id="31234"/>
    <lineage>
        <taxon>Eukaryota</taxon>
        <taxon>Metazoa</taxon>
        <taxon>Ecdysozoa</taxon>
        <taxon>Nematoda</taxon>
        <taxon>Chromadorea</taxon>
        <taxon>Rhabditida</taxon>
        <taxon>Rhabditina</taxon>
        <taxon>Rhabditomorpha</taxon>
        <taxon>Rhabditoidea</taxon>
        <taxon>Rhabditidae</taxon>
        <taxon>Peloderinae</taxon>
        <taxon>Caenorhabditis</taxon>
    </lineage>
</organism>
<dbReference type="EMBL" id="WUAV01000003">
    <property type="protein sequence ID" value="KAF1763011.1"/>
    <property type="molecule type" value="Genomic_DNA"/>
</dbReference>
<proteinExistence type="predicted"/>